<dbReference type="InParanoid" id="A8PUZ3"/>
<dbReference type="CDD" id="cd22212">
    <property type="entry name" value="NDFIP-like"/>
    <property type="match status" value="1"/>
</dbReference>
<dbReference type="GeneID" id="5856517"/>
<evidence type="ECO:0000313" key="7">
    <source>
        <dbReference type="EMBL" id="EDP44997.1"/>
    </source>
</evidence>
<dbReference type="GO" id="GO:0016020">
    <property type="term" value="C:membrane"/>
    <property type="evidence" value="ECO:0007669"/>
    <property type="project" value="UniProtKB-SubCell"/>
</dbReference>
<comment type="caution">
    <text evidence="7">The sequence shown here is derived from an EMBL/GenBank/DDBJ whole genome shotgun (WGS) entry which is preliminary data.</text>
</comment>
<dbReference type="GO" id="GO:0007034">
    <property type="term" value="P:vacuolar transport"/>
    <property type="evidence" value="ECO:0007669"/>
    <property type="project" value="InterPro"/>
</dbReference>
<dbReference type="FunCoup" id="A8PUZ3">
    <property type="interactions" value="89"/>
</dbReference>
<gene>
    <name evidence="7" type="ORF">MGL_0804</name>
</gene>
<sequence>MRLPGITYSSMQSETASSRPTTHMMGGGMSQDGVFSNLNAKPETRRSAVDPHDRGDDDDLADDTPPPTYEVAAADAAPTYWESNVFGGSSLADSEGVWSENSAYVGEVSDMLQDGMMVGTIFAFLWNLFVSTSFQFIGFVLTFLLHSTHAAKFGSRAGLGISLLQYGYDLRLTVQSSLESVSSQENGNDDNNEDNMPSSGAIQRSNIGCDLVMALGIFLFLDAIIKFYLLYRKSSKIVAESRRQERETVTLTNDNNSPASEEPVPFVARFASWIRSGPIALISETVGNIQRSVSHDISVFMGDHGAHSAEDYVIRPGYGFDNYPIIFSLRDSALHANMNEEEFAHHLGLTDPFTGRVQSFAGNEPAHELRSVRFM</sequence>
<reference evidence="7 8" key="1">
    <citation type="journal article" date="2007" name="Proc. Natl. Acad. Sci. U.S.A.">
        <title>Dandruff-associated Malassezia genomes reveal convergent and divergent virulence traits shared with plant and human fungal pathogens.</title>
        <authorList>
            <person name="Xu J."/>
            <person name="Saunders C.W."/>
            <person name="Hu P."/>
            <person name="Grant R.A."/>
            <person name="Boekhout T."/>
            <person name="Kuramae E.E."/>
            <person name="Kronstad J.W."/>
            <person name="Deangelis Y.M."/>
            <person name="Reeder N.L."/>
            <person name="Johnstone K.R."/>
            <person name="Leland M."/>
            <person name="Fieno A.M."/>
            <person name="Begley W.M."/>
            <person name="Sun Y."/>
            <person name="Lacey M.P."/>
            <person name="Chaudhary T."/>
            <person name="Keough T."/>
            <person name="Chu L."/>
            <person name="Sears R."/>
            <person name="Yuan B."/>
            <person name="Dawson T.L.Jr."/>
        </authorList>
    </citation>
    <scope>NUCLEOTIDE SEQUENCE [LARGE SCALE GENOMIC DNA]</scope>
    <source>
        <strain evidence="8">ATCC MYA-4612 / CBS 7966</strain>
    </source>
</reference>
<dbReference type="GO" id="GO:0005794">
    <property type="term" value="C:Golgi apparatus"/>
    <property type="evidence" value="ECO:0007669"/>
    <property type="project" value="TreeGrafter"/>
</dbReference>
<comment type="subcellular location">
    <subcellularLocation>
        <location evidence="1">Membrane</location>
        <topology evidence="1">Multi-pass membrane protein</topology>
    </subcellularLocation>
</comment>
<keyword evidence="2 6" id="KW-0812">Transmembrane</keyword>
<feature type="compositionally biased region" description="Polar residues" evidence="5">
    <location>
        <begin position="7"/>
        <end position="21"/>
    </location>
</feature>
<dbReference type="VEuPathDB" id="FungiDB:MGL_0804"/>
<dbReference type="GO" id="GO:0031398">
    <property type="term" value="P:positive regulation of protein ubiquitination"/>
    <property type="evidence" value="ECO:0007669"/>
    <property type="project" value="TreeGrafter"/>
</dbReference>
<feature type="transmembrane region" description="Helical" evidence="6">
    <location>
        <begin position="211"/>
        <end position="231"/>
    </location>
</feature>
<feature type="region of interest" description="Disordered" evidence="5">
    <location>
        <begin position="1"/>
        <end position="69"/>
    </location>
</feature>
<keyword evidence="4 6" id="KW-0472">Membrane</keyword>
<dbReference type="OrthoDB" id="10003116at2759"/>
<feature type="compositionally biased region" description="Basic and acidic residues" evidence="5">
    <location>
        <begin position="42"/>
        <end position="55"/>
    </location>
</feature>
<evidence type="ECO:0000313" key="8">
    <source>
        <dbReference type="Proteomes" id="UP000008837"/>
    </source>
</evidence>
<dbReference type="PANTHER" id="PTHR13396">
    <property type="entry name" value="NEDD4 FAMILY INTERACTING PROTEIN 1/2"/>
    <property type="match status" value="1"/>
</dbReference>
<keyword evidence="8" id="KW-1185">Reference proteome</keyword>
<dbReference type="AlphaFoldDB" id="A8PUZ3"/>
<feature type="transmembrane region" description="Helical" evidence="6">
    <location>
        <begin position="121"/>
        <end position="145"/>
    </location>
</feature>
<accession>A8PUZ3</accession>
<dbReference type="STRING" id="425265.A8PUZ3"/>
<organism evidence="7 8">
    <name type="scientific">Malassezia globosa (strain ATCC MYA-4612 / CBS 7966)</name>
    <name type="common">Dandruff-associated fungus</name>
    <dbReference type="NCBI Taxonomy" id="425265"/>
    <lineage>
        <taxon>Eukaryota</taxon>
        <taxon>Fungi</taxon>
        <taxon>Dikarya</taxon>
        <taxon>Basidiomycota</taxon>
        <taxon>Ustilaginomycotina</taxon>
        <taxon>Malasseziomycetes</taxon>
        <taxon>Malasseziales</taxon>
        <taxon>Malasseziaceae</taxon>
        <taxon>Malassezia</taxon>
    </lineage>
</organism>
<dbReference type="KEGG" id="mgl:MGL_0804"/>
<evidence type="ECO:0000256" key="4">
    <source>
        <dbReference type="ARBA" id="ARBA00023136"/>
    </source>
</evidence>
<evidence type="ECO:0000256" key="1">
    <source>
        <dbReference type="ARBA" id="ARBA00004141"/>
    </source>
</evidence>
<dbReference type="GO" id="GO:0030001">
    <property type="term" value="P:metal ion transport"/>
    <property type="evidence" value="ECO:0007669"/>
    <property type="project" value="InterPro"/>
</dbReference>
<dbReference type="GO" id="GO:0048471">
    <property type="term" value="C:perinuclear region of cytoplasm"/>
    <property type="evidence" value="ECO:0007669"/>
    <property type="project" value="TreeGrafter"/>
</dbReference>
<dbReference type="GO" id="GO:0005783">
    <property type="term" value="C:endoplasmic reticulum"/>
    <property type="evidence" value="ECO:0007669"/>
    <property type="project" value="TreeGrafter"/>
</dbReference>
<evidence type="ECO:0000256" key="6">
    <source>
        <dbReference type="SAM" id="Phobius"/>
    </source>
</evidence>
<feature type="region of interest" description="Disordered" evidence="5">
    <location>
        <begin position="242"/>
        <end position="261"/>
    </location>
</feature>
<feature type="compositionally biased region" description="Polar residues" evidence="5">
    <location>
        <begin position="249"/>
        <end position="259"/>
    </location>
</feature>
<protein>
    <submittedName>
        <fullName evidence="7">Uncharacterized protein</fullName>
    </submittedName>
</protein>
<dbReference type="PANTHER" id="PTHR13396:SF5">
    <property type="entry name" value="NEDD4 FAMILY INTERACTING PROTEIN"/>
    <property type="match status" value="1"/>
</dbReference>
<dbReference type="InterPro" id="IPR019325">
    <property type="entry name" value="NEDD4/Bsd2"/>
</dbReference>
<name>A8PUZ3_MALGO</name>
<dbReference type="RefSeq" id="XP_001732211.1">
    <property type="nucleotide sequence ID" value="XM_001732159.1"/>
</dbReference>
<dbReference type="EMBL" id="AAYY01000002">
    <property type="protein sequence ID" value="EDP44997.1"/>
    <property type="molecule type" value="Genomic_DNA"/>
</dbReference>
<dbReference type="GO" id="GO:0006511">
    <property type="term" value="P:ubiquitin-dependent protein catabolic process"/>
    <property type="evidence" value="ECO:0007669"/>
    <property type="project" value="TreeGrafter"/>
</dbReference>
<proteinExistence type="predicted"/>
<dbReference type="Proteomes" id="UP000008837">
    <property type="component" value="Unassembled WGS sequence"/>
</dbReference>
<evidence type="ECO:0000256" key="3">
    <source>
        <dbReference type="ARBA" id="ARBA00022989"/>
    </source>
</evidence>
<evidence type="ECO:0000256" key="5">
    <source>
        <dbReference type="SAM" id="MobiDB-lite"/>
    </source>
</evidence>
<dbReference type="Pfam" id="PF10176">
    <property type="entry name" value="NEDD4_Bsd2"/>
    <property type="match status" value="1"/>
</dbReference>
<evidence type="ECO:0000256" key="2">
    <source>
        <dbReference type="ARBA" id="ARBA00022692"/>
    </source>
</evidence>
<keyword evidence="3 6" id="KW-1133">Transmembrane helix</keyword>